<protein>
    <submittedName>
        <fullName evidence="4">Serine/threonine protein kinase</fullName>
    </submittedName>
</protein>
<keyword evidence="1" id="KW-0547">Nucleotide-binding</keyword>
<dbReference type="GO" id="GO:0035556">
    <property type="term" value="P:intracellular signal transduction"/>
    <property type="evidence" value="ECO:0007669"/>
    <property type="project" value="TreeGrafter"/>
</dbReference>
<keyword evidence="4" id="KW-0418">Kinase</keyword>
<organism evidence="4 5">
    <name type="scientific">Saprolegnia diclina (strain VS20)</name>
    <dbReference type="NCBI Taxonomy" id="1156394"/>
    <lineage>
        <taxon>Eukaryota</taxon>
        <taxon>Sar</taxon>
        <taxon>Stramenopiles</taxon>
        <taxon>Oomycota</taxon>
        <taxon>Saprolegniomycetes</taxon>
        <taxon>Saprolegniales</taxon>
        <taxon>Saprolegniaceae</taxon>
        <taxon>Saprolegnia</taxon>
    </lineage>
</organism>
<dbReference type="InterPro" id="IPR011009">
    <property type="entry name" value="Kinase-like_dom_sf"/>
</dbReference>
<dbReference type="PANTHER" id="PTHR24346:SF30">
    <property type="entry name" value="MATERNAL EMBRYONIC LEUCINE ZIPPER KINASE"/>
    <property type="match status" value="1"/>
</dbReference>
<sequence>MENYIVLRPLADAIYGRILLCRHVSTSAVVAIKLIDMAHATAHTTVADGHTVDENVVNELAVNLAVRDAGGHDHICPLQAHFYFDQVLEGNDAGTRTMLALVFAYCPQKELLATLSAATRFAEALALRYLTEINAALTFLHTRHFAHRDVSLENVLLTASGACQLCDFGLATAAATPAAEPVGKLLYMAPEVRRGGTYAPMQADMWSLGVALFTMVVGRYPFNEAVATDGFYAAYRRGGLASLLHAHNAHVPSSDVQHILRHLLQLLVPPPTNHAAKKPSFSSRLKSTWRRWRPWARRVSVPTSAA</sequence>
<dbReference type="SUPFAM" id="SSF56112">
    <property type="entry name" value="Protein kinase-like (PK-like)"/>
    <property type="match status" value="1"/>
</dbReference>
<dbReference type="Gene3D" id="1.10.510.10">
    <property type="entry name" value="Transferase(Phosphotransferase) domain 1"/>
    <property type="match status" value="1"/>
</dbReference>
<dbReference type="GO" id="GO:0005737">
    <property type="term" value="C:cytoplasm"/>
    <property type="evidence" value="ECO:0007669"/>
    <property type="project" value="TreeGrafter"/>
</dbReference>
<dbReference type="AlphaFoldDB" id="T0RWM4"/>
<dbReference type="STRING" id="1156394.T0RWM4"/>
<evidence type="ECO:0000256" key="2">
    <source>
        <dbReference type="ARBA" id="ARBA00022840"/>
    </source>
</evidence>
<reference evidence="4 5" key="1">
    <citation type="submission" date="2012-04" db="EMBL/GenBank/DDBJ databases">
        <title>The Genome Sequence of Saprolegnia declina VS20.</title>
        <authorList>
            <consortium name="The Broad Institute Genome Sequencing Platform"/>
            <person name="Russ C."/>
            <person name="Nusbaum C."/>
            <person name="Tyler B."/>
            <person name="van West P."/>
            <person name="Dieguez-Uribeondo J."/>
            <person name="de Bruijn I."/>
            <person name="Tripathy S."/>
            <person name="Jiang R."/>
            <person name="Young S.K."/>
            <person name="Zeng Q."/>
            <person name="Gargeya S."/>
            <person name="Fitzgerald M."/>
            <person name="Haas B."/>
            <person name="Abouelleil A."/>
            <person name="Alvarado L."/>
            <person name="Arachchi H.M."/>
            <person name="Berlin A."/>
            <person name="Chapman S.B."/>
            <person name="Goldberg J."/>
            <person name="Griggs A."/>
            <person name="Gujja S."/>
            <person name="Hansen M."/>
            <person name="Howarth C."/>
            <person name="Imamovic A."/>
            <person name="Larimer J."/>
            <person name="McCowen C."/>
            <person name="Montmayeur A."/>
            <person name="Murphy C."/>
            <person name="Neiman D."/>
            <person name="Pearson M."/>
            <person name="Priest M."/>
            <person name="Roberts A."/>
            <person name="Saif S."/>
            <person name="Shea T."/>
            <person name="Sisk P."/>
            <person name="Sykes S."/>
            <person name="Wortman J."/>
            <person name="Nusbaum C."/>
            <person name="Birren B."/>
        </authorList>
    </citation>
    <scope>NUCLEOTIDE SEQUENCE [LARGE SCALE GENOMIC DNA]</scope>
    <source>
        <strain evidence="4 5">VS20</strain>
    </source>
</reference>
<evidence type="ECO:0000313" key="5">
    <source>
        <dbReference type="Proteomes" id="UP000030762"/>
    </source>
</evidence>
<dbReference type="PROSITE" id="PS50011">
    <property type="entry name" value="PROTEIN_KINASE_DOM"/>
    <property type="match status" value="1"/>
</dbReference>
<evidence type="ECO:0000313" key="4">
    <source>
        <dbReference type="EMBL" id="EQC34757.1"/>
    </source>
</evidence>
<evidence type="ECO:0000256" key="1">
    <source>
        <dbReference type="ARBA" id="ARBA00022741"/>
    </source>
</evidence>
<gene>
    <name evidence="4" type="ORF">SDRG_07567</name>
</gene>
<keyword evidence="4" id="KW-0808">Transferase</keyword>
<dbReference type="OMA" id="RDCIMED"/>
<dbReference type="Pfam" id="PF00069">
    <property type="entry name" value="Pkinase"/>
    <property type="match status" value="1"/>
</dbReference>
<evidence type="ECO:0000259" key="3">
    <source>
        <dbReference type="PROSITE" id="PS50011"/>
    </source>
</evidence>
<dbReference type="Proteomes" id="UP000030762">
    <property type="component" value="Unassembled WGS sequence"/>
</dbReference>
<feature type="domain" description="Protein kinase" evidence="3">
    <location>
        <begin position="4"/>
        <end position="296"/>
    </location>
</feature>
<accession>T0RWM4</accession>
<keyword evidence="5" id="KW-1185">Reference proteome</keyword>
<dbReference type="GeneID" id="19948294"/>
<name>T0RWM4_SAPDV</name>
<dbReference type="RefSeq" id="XP_008611629.1">
    <property type="nucleotide sequence ID" value="XM_008613407.1"/>
</dbReference>
<dbReference type="PANTHER" id="PTHR24346">
    <property type="entry name" value="MAP/MICROTUBULE AFFINITY-REGULATING KINASE"/>
    <property type="match status" value="1"/>
</dbReference>
<dbReference type="GO" id="GO:0005524">
    <property type="term" value="F:ATP binding"/>
    <property type="evidence" value="ECO:0007669"/>
    <property type="project" value="UniProtKB-KW"/>
</dbReference>
<dbReference type="EMBL" id="JH767153">
    <property type="protein sequence ID" value="EQC34757.1"/>
    <property type="molecule type" value="Genomic_DNA"/>
</dbReference>
<keyword evidence="4" id="KW-0723">Serine/threonine-protein kinase</keyword>
<dbReference type="GO" id="GO:0004674">
    <property type="term" value="F:protein serine/threonine kinase activity"/>
    <property type="evidence" value="ECO:0007669"/>
    <property type="project" value="UniProtKB-KW"/>
</dbReference>
<keyword evidence="2" id="KW-0067">ATP-binding</keyword>
<proteinExistence type="predicted"/>
<dbReference type="eggNOG" id="KOG0583">
    <property type="taxonomic scope" value="Eukaryota"/>
</dbReference>
<dbReference type="InParanoid" id="T0RWM4"/>
<dbReference type="InterPro" id="IPR000719">
    <property type="entry name" value="Prot_kinase_dom"/>
</dbReference>
<dbReference type="OrthoDB" id="377346at2759"/>
<dbReference type="VEuPathDB" id="FungiDB:SDRG_07567"/>